<feature type="domain" description="N-acetyltransferase" evidence="1">
    <location>
        <begin position="109"/>
        <end position="239"/>
    </location>
</feature>
<evidence type="ECO:0000313" key="2">
    <source>
        <dbReference type="EMBL" id="BDB98686.1"/>
    </source>
</evidence>
<dbReference type="CDD" id="cd04301">
    <property type="entry name" value="NAT_SF"/>
    <property type="match status" value="1"/>
</dbReference>
<protein>
    <recommendedName>
        <fullName evidence="1">N-acetyltransferase domain-containing protein</fullName>
    </recommendedName>
</protein>
<dbReference type="EMBL" id="AP025226">
    <property type="protein sequence ID" value="BDB98686.1"/>
    <property type="molecule type" value="Genomic_DNA"/>
</dbReference>
<keyword evidence="3" id="KW-1185">Reference proteome</keyword>
<dbReference type="GeneID" id="68866434"/>
<dbReference type="AlphaFoldDB" id="A0AAQ4CSA5"/>
<dbReference type="KEGG" id="scas:SACC_17030"/>
<dbReference type="PANTHER" id="PTHR31143">
    <property type="match status" value="1"/>
</dbReference>
<proteinExistence type="predicted"/>
<reference evidence="2 3" key="1">
    <citation type="journal article" date="2022" name="Microbiol. Resour. Announc.">
        <title>Complete Genome Sequence of the Hyperthermophilic and Acidophilic Archaeon Saccharolobus caldissimus Strain HS-3T.</title>
        <authorList>
            <person name="Sakai H.D."/>
            <person name="Kurosawa N."/>
        </authorList>
    </citation>
    <scope>NUCLEOTIDE SEQUENCE [LARGE SCALE GENOMIC DNA]</scope>
    <source>
        <strain evidence="2 3">JCM32116</strain>
    </source>
</reference>
<dbReference type="Gene3D" id="3.40.630.30">
    <property type="match status" value="1"/>
</dbReference>
<dbReference type="InterPro" id="IPR027365">
    <property type="entry name" value="GNAT_acetyltra_YdfB-like"/>
</dbReference>
<evidence type="ECO:0000313" key="3">
    <source>
        <dbReference type="Proteomes" id="UP001319921"/>
    </source>
</evidence>
<dbReference type="RefSeq" id="WP_229569063.1">
    <property type="nucleotide sequence ID" value="NZ_AP025226.1"/>
</dbReference>
<organism evidence="2 3">
    <name type="scientific">Saccharolobus caldissimus</name>
    <dbReference type="NCBI Taxonomy" id="1702097"/>
    <lineage>
        <taxon>Archaea</taxon>
        <taxon>Thermoproteota</taxon>
        <taxon>Thermoprotei</taxon>
        <taxon>Sulfolobales</taxon>
        <taxon>Sulfolobaceae</taxon>
        <taxon>Saccharolobus</taxon>
    </lineage>
</organism>
<name>A0AAQ4CSA5_9CREN</name>
<dbReference type="Proteomes" id="UP001319921">
    <property type="component" value="Chromosome"/>
</dbReference>
<dbReference type="SUPFAM" id="SSF55729">
    <property type="entry name" value="Acyl-CoA N-acyltransferases (Nat)"/>
    <property type="match status" value="1"/>
</dbReference>
<accession>A0AAQ4CSA5</accession>
<dbReference type="InterPro" id="IPR013653">
    <property type="entry name" value="GCN5-like_dom"/>
</dbReference>
<evidence type="ECO:0000259" key="1">
    <source>
        <dbReference type="PROSITE" id="PS51186"/>
    </source>
</evidence>
<dbReference type="InterPro" id="IPR000182">
    <property type="entry name" value="GNAT_dom"/>
</dbReference>
<dbReference type="PANTHER" id="PTHR31143:SF2">
    <property type="entry name" value="FR47-LIKE DOMAIN-CONTAINING PROTEIN-RELATED"/>
    <property type="match status" value="1"/>
</dbReference>
<dbReference type="PROSITE" id="PS51186">
    <property type="entry name" value="GNAT"/>
    <property type="match status" value="1"/>
</dbReference>
<sequence>MDLLEFFKRDPIKFAFEIYDLNNEREYTEFLLHEDGYLMFFRKFDIPNIILYAEKEETARYLISKIPDKKFLLFTDTQWENLIKEIIPFSNIYREKRMICKNPRIFHNEYVRRLSIKDKDYIFNFYKERGVFVVRMLNEGKTTVYGAFIDGKLVSAAYTWIENKDVAVIGGVMTAEEFRNRGLAKSVVSALTSDIVKRGMIASLLVRHDNLPAIKVYKAIGFIEYGERLWVDVNTGLKP</sequence>
<gene>
    <name evidence="2" type="ORF">SACC_17030</name>
</gene>
<dbReference type="InterPro" id="IPR016181">
    <property type="entry name" value="Acyl_CoA_acyltransferase"/>
</dbReference>
<dbReference type="Pfam" id="PF08445">
    <property type="entry name" value="FR47"/>
    <property type="match status" value="1"/>
</dbReference>
<dbReference type="GO" id="GO:0016747">
    <property type="term" value="F:acyltransferase activity, transferring groups other than amino-acyl groups"/>
    <property type="evidence" value="ECO:0007669"/>
    <property type="project" value="InterPro"/>
</dbReference>